<sequence>MEEGLVKDISNGLENVPICVDVGPNEDLPQKFHYIRCCISGPGVTLPEGPLYPGCECKDECSVNANCSCIGKFGPAYETKNDTLVMANSTTQVNNGVSQPVFECNSSCSCSLFCGNRLIQNGITTRLQVFKTGGDSASENKQFIGQNSRPDMTRICHCKTTKCTGYLPCNSSLF</sequence>
<dbReference type="Gene3D" id="2.170.270.10">
    <property type="entry name" value="SET domain"/>
    <property type="match status" value="1"/>
</dbReference>
<dbReference type="PROSITE" id="PS50867">
    <property type="entry name" value="PRE_SET"/>
    <property type="match status" value="1"/>
</dbReference>
<dbReference type="SUPFAM" id="SSF82199">
    <property type="entry name" value="SET domain"/>
    <property type="match status" value="1"/>
</dbReference>
<dbReference type="InterPro" id="IPR046341">
    <property type="entry name" value="SET_dom_sf"/>
</dbReference>
<dbReference type="OrthoDB" id="616263at2759"/>
<keyword evidence="2" id="KW-0489">Methyltransferase</keyword>
<accession>A0A6P8IH49</accession>
<dbReference type="GeneID" id="116301213"/>
<dbReference type="SMART" id="SM00468">
    <property type="entry name" value="PreSET"/>
    <property type="match status" value="1"/>
</dbReference>
<comment type="subcellular location">
    <subcellularLocation>
        <location evidence="1">Nucleus</location>
    </subcellularLocation>
</comment>
<name>A0A6P8IH49_ACTTE</name>
<keyword evidence="6" id="KW-1185">Reference proteome</keyword>
<evidence type="ECO:0000259" key="5">
    <source>
        <dbReference type="PROSITE" id="PS50867"/>
    </source>
</evidence>
<feature type="domain" description="Pre-SET" evidence="5">
    <location>
        <begin position="53"/>
        <end position="122"/>
    </location>
</feature>
<proteinExistence type="predicted"/>
<dbReference type="AlphaFoldDB" id="A0A6P8IH49"/>
<evidence type="ECO:0000313" key="6">
    <source>
        <dbReference type="Proteomes" id="UP000515163"/>
    </source>
</evidence>
<dbReference type="GO" id="GO:0042054">
    <property type="term" value="F:histone methyltransferase activity"/>
    <property type="evidence" value="ECO:0007669"/>
    <property type="project" value="InterPro"/>
</dbReference>
<evidence type="ECO:0000256" key="2">
    <source>
        <dbReference type="ARBA" id="ARBA00022603"/>
    </source>
</evidence>
<evidence type="ECO:0000256" key="4">
    <source>
        <dbReference type="ARBA" id="ARBA00023242"/>
    </source>
</evidence>
<evidence type="ECO:0000313" key="7">
    <source>
        <dbReference type="RefSeq" id="XP_031566096.1"/>
    </source>
</evidence>
<protein>
    <submittedName>
        <fullName evidence="7">Histone-lysine N-methyltransferase SETMAR-like isoform X2</fullName>
    </submittedName>
</protein>
<dbReference type="InterPro" id="IPR051516">
    <property type="entry name" value="SETDB_methyltransferase"/>
</dbReference>
<dbReference type="GO" id="GO:0032259">
    <property type="term" value="P:methylation"/>
    <property type="evidence" value="ECO:0007669"/>
    <property type="project" value="UniProtKB-KW"/>
</dbReference>
<keyword evidence="2" id="KW-0808">Transferase</keyword>
<organism evidence="6 7">
    <name type="scientific">Actinia tenebrosa</name>
    <name type="common">Australian red waratah sea anemone</name>
    <dbReference type="NCBI Taxonomy" id="6105"/>
    <lineage>
        <taxon>Eukaryota</taxon>
        <taxon>Metazoa</taxon>
        <taxon>Cnidaria</taxon>
        <taxon>Anthozoa</taxon>
        <taxon>Hexacorallia</taxon>
        <taxon>Actiniaria</taxon>
        <taxon>Actiniidae</taxon>
        <taxon>Actinia</taxon>
    </lineage>
</organism>
<gene>
    <name evidence="7" type="primary">LOC116301213</name>
</gene>
<dbReference type="InterPro" id="IPR007728">
    <property type="entry name" value="Pre-SET_dom"/>
</dbReference>
<reference evidence="7" key="1">
    <citation type="submission" date="2025-08" db="UniProtKB">
        <authorList>
            <consortium name="RefSeq"/>
        </authorList>
    </citation>
    <scope>IDENTIFICATION</scope>
    <source>
        <tissue evidence="7">Tentacle</tissue>
    </source>
</reference>
<dbReference type="Proteomes" id="UP000515163">
    <property type="component" value="Unplaced"/>
</dbReference>
<dbReference type="GO" id="GO:0005634">
    <property type="term" value="C:nucleus"/>
    <property type="evidence" value="ECO:0007669"/>
    <property type="project" value="UniProtKB-SubCell"/>
</dbReference>
<dbReference type="RefSeq" id="XP_031566096.1">
    <property type="nucleotide sequence ID" value="XM_031710236.1"/>
</dbReference>
<keyword evidence="4" id="KW-0539">Nucleus</keyword>
<dbReference type="PANTHER" id="PTHR46024:SF1">
    <property type="entry name" value="HISTONE-LYSINE N-METHYLTRANSFERASE EGGLESS"/>
    <property type="match status" value="1"/>
</dbReference>
<dbReference type="GO" id="GO:0008270">
    <property type="term" value="F:zinc ion binding"/>
    <property type="evidence" value="ECO:0007669"/>
    <property type="project" value="InterPro"/>
</dbReference>
<keyword evidence="3" id="KW-0949">S-adenosyl-L-methionine</keyword>
<evidence type="ECO:0000256" key="1">
    <source>
        <dbReference type="ARBA" id="ARBA00004123"/>
    </source>
</evidence>
<dbReference type="Pfam" id="PF05033">
    <property type="entry name" value="Pre-SET"/>
    <property type="match status" value="1"/>
</dbReference>
<evidence type="ECO:0000256" key="3">
    <source>
        <dbReference type="ARBA" id="ARBA00022691"/>
    </source>
</evidence>
<dbReference type="PANTHER" id="PTHR46024">
    <property type="entry name" value="HISTONE-LYSINE N-METHYLTRANSFERASE EGGLESS"/>
    <property type="match status" value="1"/>
</dbReference>